<comment type="caution">
    <text evidence="1">The sequence shown here is derived from an EMBL/GenBank/DDBJ whole genome shotgun (WGS) entry which is preliminary data.</text>
</comment>
<protein>
    <recommendedName>
        <fullName evidence="3">Transposase</fullName>
    </recommendedName>
</protein>
<dbReference type="Proteomes" id="UP001157046">
    <property type="component" value="Unassembled WGS sequence"/>
</dbReference>
<name>A0ABQ6J4J6_9GAMM</name>
<dbReference type="PANTHER" id="PTHR37529:SF1">
    <property type="entry name" value="TRANSPOSASE INSG FOR INSERTION SEQUENCE ELEMENT IS4-RELATED"/>
    <property type="match status" value="1"/>
</dbReference>
<evidence type="ECO:0000313" key="1">
    <source>
        <dbReference type="EMBL" id="GMA83066.1"/>
    </source>
</evidence>
<keyword evidence="2" id="KW-1185">Reference proteome</keyword>
<dbReference type="EMBL" id="BSUY01000001">
    <property type="protein sequence ID" value="GMA83066.1"/>
    <property type="molecule type" value="Genomic_DNA"/>
</dbReference>
<evidence type="ECO:0000313" key="2">
    <source>
        <dbReference type="Proteomes" id="UP001157046"/>
    </source>
</evidence>
<evidence type="ECO:0008006" key="3">
    <source>
        <dbReference type="Google" id="ProtNLM"/>
    </source>
</evidence>
<reference evidence="2" key="1">
    <citation type="journal article" date="2019" name="Int. J. Syst. Evol. Microbiol.">
        <title>The Global Catalogue of Microorganisms (GCM) 10K type strain sequencing project: providing services to taxonomists for standard genome sequencing and annotation.</title>
        <authorList>
            <consortium name="The Broad Institute Genomics Platform"/>
            <consortium name="The Broad Institute Genome Sequencing Center for Infectious Disease"/>
            <person name="Wu L."/>
            <person name="Ma J."/>
        </authorList>
    </citation>
    <scope>NUCLEOTIDE SEQUENCE [LARGE SCALE GENOMIC DNA]</scope>
    <source>
        <strain evidence="2">NBRC 102030</strain>
    </source>
</reference>
<sequence length="95" mass="10607">MPLSLALNELLQSHFTLRSQVPERVTQELLGVLLAYNLIRYKMLLITKSLSSVHPNQLSFLDAASHIIFKLTQLPSQTPGNVPTCIGYRTQCTAI</sequence>
<organism evidence="1 2">
    <name type="scientific">Shewanella glacialipiscicola</name>
    <dbReference type="NCBI Taxonomy" id="614069"/>
    <lineage>
        <taxon>Bacteria</taxon>
        <taxon>Pseudomonadati</taxon>
        <taxon>Pseudomonadota</taxon>
        <taxon>Gammaproteobacteria</taxon>
        <taxon>Alteromonadales</taxon>
        <taxon>Shewanellaceae</taxon>
        <taxon>Shewanella</taxon>
    </lineage>
</organism>
<proteinExistence type="predicted"/>
<dbReference type="PANTHER" id="PTHR37529">
    <property type="entry name" value="TRANSPOSASE INSG FOR INSERTION SEQUENCE ELEMENT IS4-RELATED"/>
    <property type="match status" value="1"/>
</dbReference>
<gene>
    <name evidence="1" type="ORF">GCM10025855_25990</name>
</gene>
<accession>A0ABQ6J4J6</accession>